<reference evidence="8" key="1">
    <citation type="submission" date="2015-03" db="EMBL/GenBank/DDBJ databases">
        <authorList>
            <person name="Wibberg D."/>
        </authorList>
    </citation>
    <scope>NUCLEOTIDE SEQUENCE [LARGE SCALE GENOMIC DNA]</scope>
</reference>
<dbReference type="InterPro" id="IPR009081">
    <property type="entry name" value="PP-bd_ACP"/>
</dbReference>
<keyword evidence="1" id="KW-0596">Phosphopantetheine</keyword>
<dbReference type="InterPro" id="IPR036291">
    <property type="entry name" value="NAD(P)-bd_dom_sf"/>
</dbReference>
<evidence type="ECO:0000256" key="1">
    <source>
        <dbReference type="ARBA" id="ARBA00022450"/>
    </source>
</evidence>
<feature type="domain" description="Carrier" evidence="5">
    <location>
        <begin position="2144"/>
        <end position="2218"/>
    </location>
</feature>
<dbReference type="InterPro" id="IPR001227">
    <property type="entry name" value="Ac_transferase_dom_sf"/>
</dbReference>
<dbReference type="InterPro" id="IPR016035">
    <property type="entry name" value="Acyl_Trfase/lysoPLipase"/>
</dbReference>
<dbReference type="InterPro" id="IPR042099">
    <property type="entry name" value="ANL_N_sf"/>
</dbReference>
<evidence type="ECO:0000259" key="5">
    <source>
        <dbReference type="PROSITE" id="PS50075"/>
    </source>
</evidence>
<dbReference type="PROSITE" id="PS00606">
    <property type="entry name" value="KS3_1"/>
    <property type="match status" value="2"/>
</dbReference>
<dbReference type="InterPro" id="IPR020806">
    <property type="entry name" value="PKS_PP-bd"/>
</dbReference>
<dbReference type="Gene3D" id="3.40.47.10">
    <property type="match status" value="2"/>
</dbReference>
<evidence type="ECO:0000313" key="8">
    <source>
        <dbReference type="Proteomes" id="UP000033163"/>
    </source>
</evidence>
<keyword evidence="3" id="KW-0808">Transferase</keyword>
<feature type="domain" description="Ketosynthase family 3 (KS3)" evidence="6">
    <location>
        <begin position="726"/>
        <end position="1182"/>
    </location>
</feature>
<dbReference type="Pfam" id="PF00109">
    <property type="entry name" value="ketoacyl-synt"/>
    <property type="match status" value="2"/>
</dbReference>
<feature type="domain" description="Carrier" evidence="5">
    <location>
        <begin position="625"/>
        <end position="702"/>
    </location>
</feature>
<proteinExistence type="predicted"/>
<dbReference type="Gene3D" id="3.40.50.12780">
    <property type="entry name" value="N-terminal domain of ligase-like"/>
    <property type="match status" value="1"/>
</dbReference>
<dbReference type="InterPro" id="IPR014030">
    <property type="entry name" value="Ketoacyl_synth_N"/>
</dbReference>
<dbReference type="Pfam" id="PF00550">
    <property type="entry name" value="PP-binding"/>
    <property type="match status" value="2"/>
</dbReference>
<dbReference type="Gene3D" id="3.30.300.30">
    <property type="match status" value="1"/>
</dbReference>
<dbReference type="InterPro" id="IPR018201">
    <property type="entry name" value="Ketoacyl_synth_AS"/>
</dbReference>
<feature type="region of interest" description="Disordered" evidence="4">
    <location>
        <begin position="3052"/>
        <end position="3072"/>
    </location>
</feature>
<dbReference type="PROSITE" id="PS00098">
    <property type="entry name" value="THIOLASE_1"/>
    <property type="match status" value="1"/>
</dbReference>
<dbReference type="Pfam" id="PF02801">
    <property type="entry name" value="Ketoacyl-synt_C"/>
    <property type="match status" value="2"/>
</dbReference>
<evidence type="ECO:0000256" key="4">
    <source>
        <dbReference type="SAM" id="MobiDB-lite"/>
    </source>
</evidence>
<dbReference type="InterPro" id="IPR016036">
    <property type="entry name" value="Malonyl_transacylase_ACP-bd"/>
</dbReference>
<dbReference type="InterPro" id="IPR050091">
    <property type="entry name" value="PKS_NRPS_Biosynth_Enz"/>
</dbReference>
<dbReference type="STRING" id="483937.AMQ84_07455"/>
<dbReference type="SMART" id="SM00823">
    <property type="entry name" value="PKS_PP"/>
    <property type="match status" value="2"/>
</dbReference>
<dbReference type="Pfam" id="PF08659">
    <property type="entry name" value="KR"/>
    <property type="match status" value="1"/>
</dbReference>
<dbReference type="InterPro" id="IPR032821">
    <property type="entry name" value="PKS_assoc"/>
</dbReference>
<dbReference type="PROSITE" id="PS00455">
    <property type="entry name" value="AMP_BINDING"/>
    <property type="match status" value="1"/>
</dbReference>
<dbReference type="SUPFAM" id="SSF51735">
    <property type="entry name" value="NAD(P)-binding Rossmann-fold domains"/>
    <property type="match status" value="2"/>
</dbReference>
<gene>
    <name evidence="7" type="ORF">PRIO_1961</name>
</gene>
<dbReference type="GO" id="GO:0071770">
    <property type="term" value="P:DIM/DIP cell wall layer assembly"/>
    <property type="evidence" value="ECO:0007669"/>
    <property type="project" value="TreeGrafter"/>
</dbReference>
<dbReference type="Proteomes" id="UP000033163">
    <property type="component" value="Chromosome I"/>
</dbReference>
<dbReference type="PROSITE" id="PS52004">
    <property type="entry name" value="KS3_2"/>
    <property type="match status" value="2"/>
</dbReference>
<dbReference type="Pfam" id="PF00698">
    <property type="entry name" value="Acyl_transf_1"/>
    <property type="match status" value="1"/>
</dbReference>
<dbReference type="SUPFAM" id="SSF47336">
    <property type="entry name" value="ACP-like"/>
    <property type="match status" value="2"/>
</dbReference>
<dbReference type="SMART" id="SM00827">
    <property type="entry name" value="PKS_AT"/>
    <property type="match status" value="1"/>
</dbReference>
<dbReference type="InterPro" id="IPR020845">
    <property type="entry name" value="AMP-binding_CS"/>
</dbReference>
<sequence>MSSSKRKKSETKLSILKGESITGRFTEMENLANVLVHVSANKDRGITFLQNDNSEFFLSYPALLEGATRRLGGLQEQGFTPGQYALILLEDSREFVLTFWACILGGIIPVPASYPASSKVINTSLSKLQAIWEVLERPLIISDHSLAEARDEMETTLGISGLRILEAAKLDTAGQTGTLMLAGAHTPAMIQFSSGSTSVPKGTILTHDNLLTNIESIITSSGMSEDDRSLGWMPYHHDMGLIGFHLSTLACGINQFNMTPMKFVKRPTLWLDMIDKHRITFTGCPNFGLRLVSSRVKEAQLKSWDLSSLRLLYNGAEPISVKTMREFMDKFEHSGLKRSAMYPVYGMAEACLAVSFPRPGEEPLVHSVNRERLVGESRIEAIGENDRHASLIADEGYPVTGMEIRIVDDASGVVVPQGTVGEIQIRGRNVTSGYINNPEATARSYQDGWLKTGDTGVVLDGRLSVIGRIKDIIFVNGQNFFAHDIEAVIEELDGVEPGKIAVCGWHDEQEGQERVGLFSTVRLQEQEVKPFYAKILRHVNEVIGIAVDYVSLIRSIPKTTSGKVQRFVLVEAFRKGEFQDKSYSAAFFAEETKGDYSLEAPSLEASSLEAPSLEAPSLEEPFPVAAPGAFLEKIRGVWAEVLGRPPAAIPYNQSFMSMGGTSLKAIQILGALEDELHIELTHDLLIQCRTIEEMDSYLARKVNMGGNPPSAGERQSAAVQGSGCGDAAIAVIAMACRFPGASSPEEFWHNLLQGKDSIGEVPQDRWNIDDYYSPTPEFGKIYCRNGGFLDNPYGFDAALFGISGDEAAVMDPQQRIVMELVYELIERAGYSRQQMNGRDVGLFVGAGGNSYFEYHLNTLNRMNLQSFDSFSTLTSVQQERIMEEWKRKLGVTGTHPNLLVDNIINMIPARTSQEFNFKGPSMAVDTACSSSLVTLHLAADSIRRGECESAIAGGIHLMLTPTSYQYFSSAEALSPTGRSSVFAADADGFVPGEGAGLVMLKPLEQALRDGDPVLAVLKASGINNDGHSIGVMAPNPDGQRELIESLYIRHNLSPADVQYVEAHGTGTKIGDPSEVRALDSAFKRWGLLRQSVAIGSVKANIGHLLGAAGIAGFIKVVMALQHKIMPPQINVSAPNPMLKFEKTPFYLLAAAQEWPVAEGKARRAAINSFGFGGTNSHMVVEEAPARASAGEAEQPVRAKHVIGLSAQTEHALQQKMLELAAFLEQHGDYPLADVCYTENAARTALPHRFHAVTDSVQDLIGKLQTGVPAAAPVSHSPAMALMFTGQGSQYAGMGRALYDGLPAFRKNVDACSAAFEPYLDLKLTDLIYGGEADDRQLARTQLTQPAVFTLDYAFGRLLLDAGIQPAYMLGHSIGEWTAACLAGIVSLDDAARLVAARGRLMSGLPAAGAMAAIFTSGSALEELLQPFAGSLWVAGYNITHQVVSGSSEAVGEFLAVLQAKGIGAKRLNVSQAFHTPLMTPMLEAFRKELEATVFHAPLIPVISNVTAEVIEGPPAAEYWLRHILEAVRFEQSLAYALDQEVSVLIECGPDAILAGMAGGLRHPGKPQVLHALSRKKDPWDTWLGLLGQLHCLGARLDWAAVEQGGLFRKVPLPVYPFEHTIFKPDFGDASGSDSAVHARKWLYEWKWRPEPLAEDNSLAAGAVLVWKGETEFGKELESLLDPERNPVFYISFGNEPHYDGDRSFTIRMDREEDYSTMLRQLPGAVSAVIHLSNYAREKLGTAELLTDIQALNDGIWSLYFLGQALVLQGLSDVRLVIVTNKAFRLEGDLEAGNPAQAAAAAVGQVIDLEHEGIHVSVLDMNKEDYPSGREFAAALHTSLLLRADGESVTAIRSGTAYSRSLERMPEQAAGEVFEPCSGETYLITGGTGLVGSRIAEALARQARINLVITGRKPVPANPELLLELEKLGAQVMYAAVDVTSRAQMEELLARIHDVYGPLHGVIHAAGQMEYAPHKLLTRSQDEIEQVLAPKWQGTIIADLVTRQEPLRFFAALSSVSASRKAWASGLGDYAAANAFLNGYCIYRAGDNAPGRSLSINYSLWKDTGAGTDFGRLVELALKGQGLQPLAHEAAAAVFLRALSSPGSDIVHVLDLVEPKAHKEAFALPPSRQEPARLAEQKFIHRSAREIRDIVYQAIGEELRISVRHLETGMNFTELGLDSVGATRVVADIGGKLGTELYPTLIFEYQTPEALASHIAEQLTEDSAAYAATALETAGPAAEPGPEERQDIAIIGMGLRIPGANSLEEYWELLYSGRSAIREVDPGRWSDDKHVNEDAGVFHTSYTGKGGFIDAPYDFDPLFFGMSPKEAESADPQQRIFLQICWEALQQAGYGGKYRTRKIGVFAGCEQNTYMEHFANYRSYMLIKERLLDSPAFLGMLPAERQEILARISGVLEPARLVADVVAGNGLNEVAARVSHCLNLSGPSLIVNSACSSSLVAIHMACESLRTGQSEMALAGGVNLNLSPTPFVSLSRVTALSPTGECYPFDQRANGMVLGEGAGAVLLKPLHAALRDGDHIHAVIKGSAVNNDGRSQGITAPRPQGQAEVIREAFVRTGIHPETVSYIETHGTATPLGDPIEIEGMTRAFSSFTDKKQFCGIGSVKSSVGHMLSAAGVTSLIKVVLSLKHQILPHTVNYEQPNPNIDFEHSPFYVVDKHPRRWEAAGDAPLRASVNAFGFGGTNAHVILEQAPPEMVVVPDPAQLAPQLLLLTGRNELGLRQVAGRLRAYLADNQELSAAAVCRAMNRSQKELPVKAAAVVTSREHLAGILSAVADGGSLPEILRGRANPNRTTPVQWVLDGGKALSGQELDAVSARFPGFGLAYREVMEAAGGASGQIECLASQFALGKLLLDAGLRPSAILAEGAGIPAALMLTGRITLRQAVLFIQDGREPAGDSSPLPEGLVKCAVVIPSGTVDQPFMDGLWPQIAESMVNSLELTDYEHSLEAGDTLLYCGSQHRRNSLPLEGIRGVHTLCLPLEHDPVEHLLRAMAELYVLGVPFDPAGLSVPCGRTLPLPTYPFEYAAYKASYEDEILQPQASGTPYADPNSRKGLKKIEV</sequence>
<dbReference type="Pfam" id="PF16197">
    <property type="entry name" value="KAsynt_C_assoc"/>
    <property type="match status" value="1"/>
</dbReference>
<dbReference type="Gene3D" id="1.10.1200.10">
    <property type="entry name" value="ACP-like"/>
    <property type="match status" value="2"/>
</dbReference>
<accession>A0A0E4H8A7</accession>
<evidence type="ECO:0000259" key="6">
    <source>
        <dbReference type="PROSITE" id="PS52004"/>
    </source>
</evidence>
<dbReference type="SMART" id="SM00822">
    <property type="entry name" value="PKS_KR"/>
    <property type="match status" value="1"/>
</dbReference>
<dbReference type="Pfam" id="PF22621">
    <property type="entry name" value="CurL-like_PKS_C"/>
    <property type="match status" value="1"/>
</dbReference>
<dbReference type="Pfam" id="PF00501">
    <property type="entry name" value="AMP-binding"/>
    <property type="match status" value="1"/>
</dbReference>
<dbReference type="CDD" id="cd08953">
    <property type="entry name" value="KR_2_SDR_x"/>
    <property type="match status" value="1"/>
</dbReference>
<feature type="domain" description="Ketosynthase family 3 (KS3)" evidence="6">
    <location>
        <begin position="2244"/>
        <end position="2705"/>
    </location>
</feature>
<dbReference type="InterPro" id="IPR057326">
    <property type="entry name" value="KR_dom"/>
</dbReference>
<dbReference type="Gene3D" id="3.40.50.720">
    <property type="entry name" value="NAD(P)-binding Rossmann-like Domain"/>
    <property type="match status" value="1"/>
</dbReference>
<dbReference type="InterPro" id="IPR014043">
    <property type="entry name" value="Acyl_transferase_dom"/>
</dbReference>
<dbReference type="SUPFAM" id="SSF55048">
    <property type="entry name" value="Probable ACP-binding domain of malonyl-CoA ACP transacylase"/>
    <property type="match status" value="1"/>
</dbReference>
<dbReference type="SUPFAM" id="SSF56801">
    <property type="entry name" value="Acetyl-CoA synthetase-like"/>
    <property type="match status" value="1"/>
</dbReference>
<dbReference type="SUPFAM" id="SSF52151">
    <property type="entry name" value="FabD/lysophospholipase-like"/>
    <property type="match status" value="1"/>
</dbReference>
<dbReference type="InterPro" id="IPR000873">
    <property type="entry name" value="AMP-dep_synth/lig_dom"/>
</dbReference>
<dbReference type="SUPFAM" id="SSF53901">
    <property type="entry name" value="Thiolase-like"/>
    <property type="match status" value="2"/>
</dbReference>
<dbReference type="Gene3D" id="3.40.366.10">
    <property type="entry name" value="Malonyl-Coenzyme A Acyl Carrier Protein, domain 2"/>
    <property type="match status" value="1"/>
</dbReference>
<dbReference type="GO" id="GO:0031177">
    <property type="term" value="F:phosphopantetheine binding"/>
    <property type="evidence" value="ECO:0007669"/>
    <property type="project" value="InterPro"/>
</dbReference>
<dbReference type="KEGG" id="pri:PRIO_1961"/>
<dbReference type="SMART" id="SM00825">
    <property type="entry name" value="PKS_KS"/>
    <property type="match status" value="2"/>
</dbReference>
<dbReference type="SMART" id="SM01294">
    <property type="entry name" value="PKS_PP_betabranch"/>
    <property type="match status" value="1"/>
</dbReference>
<dbReference type="InterPro" id="IPR013968">
    <property type="entry name" value="PKS_KR"/>
</dbReference>
<protein>
    <submittedName>
        <fullName evidence="7">Beta-ketoacyl synthase</fullName>
    </submittedName>
</protein>
<dbReference type="Gene3D" id="3.30.70.3290">
    <property type="match status" value="2"/>
</dbReference>
<dbReference type="InterPro" id="IPR020841">
    <property type="entry name" value="PKS_Beta-ketoAc_synthase_dom"/>
</dbReference>
<dbReference type="PANTHER" id="PTHR43775">
    <property type="entry name" value="FATTY ACID SYNTHASE"/>
    <property type="match status" value="1"/>
</dbReference>
<dbReference type="HOGENOM" id="CLU_000402_0_0_9"/>
<evidence type="ECO:0000313" key="7">
    <source>
        <dbReference type="EMBL" id="CQR54371.1"/>
    </source>
</evidence>
<dbReference type="GO" id="GO:0004312">
    <property type="term" value="F:fatty acid synthase activity"/>
    <property type="evidence" value="ECO:0007669"/>
    <property type="project" value="TreeGrafter"/>
</dbReference>
<dbReference type="InterPro" id="IPR045851">
    <property type="entry name" value="AMP-bd_C_sf"/>
</dbReference>
<dbReference type="PANTHER" id="PTHR43775:SF37">
    <property type="entry name" value="SI:DKEY-61P9.11"/>
    <property type="match status" value="1"/>
</dbReference>
<dbReference type="GO" id="GO:0005886">
    <property type="term" value="C:plasma membrane"/>
    <property type="evidence" value="ECO:0007669"/>
    <property type="project" value="TreeGrafter"/>
</dbReference>
<dbReference type="InterPro" id="IPR036736">
    <property type="entry name" value="ACP-like_sf"/>
</dbReference>
<dbReference type="InterPro" id="IPR006162">
    <property type="entry name" value="Ppantetheine_attach_site"/>
</dbReference>
<dbReference type="RefSeq" id="WP_046502074.1">
    <property type="nucleotide sequence ID" value="NZ_LN831776.1"/>
</dbReference>
<dbReference type="InterPro" id="IPR016039">
    <property type="entry name" value="Thiolase-like"/>
</dbReference>
<dbReference type="GO" id="GO:0004315">
    <property type="term" value="F:3-oxoacyl-[acyl-carrier-protein] synthase activity"/>
    <property type="evidence" value="ECO:0007669"/>
    <property type="project" value="InterPro"/>
</dbReference>
<name>A0A0E4H8A7_9BACL</name>
<evidence type="ECO:0000256" key="3">
    <source>
        <dbReference type="ARBA" id="ARBA00022679"/>
    </source>
</evidence>
<dbReference type="PROSITE" id="PS50075">
    <property type="entry name" value="CARRIER"/>
    <property type="match status" value="2"/>
</dbReference>
<dbReference type="PATRIC" id="fig|1073571.4.peg.2058"/>
<dbReference type="InterPro" id="IPR020615">
    <property type="entry name" value="Thiolase_acyl_enz_int_AS"/>
</dbReference>
<organism evidence="7 8">
    <name type="scientific">Paenibacillus riograndensis SBR5</name>
    <dbReference type="NCBI Taxonomy" id="1073571"/>
    <lineage>
        <taxon>Bacteria</taxon>
        <taxon>Bacillati</taxon>
        <taxon>Bacillota</taxon>
        <taxon>Bacilli</taxon>
        <taxon>Bacillales</taxon>
        <taxon>Paenibacillaceae</taxon>
        <taxon>Paenibacillus</taxon>
        <taxon>Paenibacillus sonchi group</taxon>
    </lineage>
</organism>
<dbReference type="InterPro" id="IPR014031">
    <property type="entry name" value="Ketoacyl_synth_C"/>
</dbReference>
<dbReference type="GO" id="GO:0005737">
    <property type="term" value="C:cytoplasm"/>
    <property type="evidence" value="ECO:0007669"/>
    <property type="project" value="TreeGrafter"/>
</dbReference>
<keyword evidence="2" id="KW-0597">Phosphoprotein</keyword>
<dbReference type="EMBL" id="LN831776">
    <property type="protein sequence ID" value="CQR54371.1"/>
    <property type="molecule type" value="Genomic_DNA"/>
</dbReference>
<dbReference type="CDD" id="cd00833">
    <property type="entry name" value="PKS"/>
    <property type="match status" value="2"/>
</dbReference>
<dbReference type="GO" id="GO:0006633">
    <property type="term" value="P:fatty acid biosynthetic process"/>
    <property type="evidence" value="ECO:0007669"/>
    <property type="project" value="InterPro"/>
</dbReference>
<dbReference type="PROSITE" id="PS00012">
    <property type="entry name" value="PHOSPHOPANTETHEINE"/>
    <property type="match status" value="1"/>
</dbReference>
<evidence type="ECO:0000256" key="2">
    <source>
        <dbReference type="ARBA" id="ARBA00022553"/>
    </source>
</evidence>